<accession>A0A9D1WK08</accession>
<dbReference type="EMBL" id="DXEX01000248">
    <property type="protein sequence ID" value="HIX60358.1"/>
    <property type="molecule type" value="Genomic_DNA"/>
</dbReference>
<proteinExistence type="predicted"/>
<protein>
    <submittedName>
        <fullName evidence="3">Uncharacterized protein</fullName>
    </submittedName>
</protein>
<dbReference type="InterPro" id="IPR043774">
    <property type="entry name" value="DUF5717_C"/>
</dbReference>
<dbReference type="Proteomes" id="UP000886817">
    <property type="component" value="Unassembled WGS sequence"/>
</dbReference>
<comment type="caution">
    <text evidence="3">The sequence shown here is derived from an EMBL/GenBank/DDBJ whole genome shotgun (WGS) entry which is preliminary data.</text>
</comment>
<gene>
    <name evidence="3" type="ORF">IAA45_11685</name>
</gene>
<reference evidence="3" key="2">
    <citation type="submission" date="2021-04" db="EMBL/GenBank/DDBJ databases">
        <authorList>
            <person name="Gilroy R."/>
        </authorList>
    </citation>
    <scope>NUCLEOTIDE SEQUENCE</scope>
    <source>
        <strain evidence="3">ChiSjej1B19-8411</strain>
    </source>
</reference>
<evidence type="ECO:0000313" key="4">
    <source>
        <dbReference type="Proteomes" id="UP000886817"/>
    </source>
</evidence>
<feature type="domain" description="DUF5717" evidence="1">
    <location>
        <begin position="860"/>
        <end position="1165"/>
    </location>
</feature>
<evidence type="ECO:0000313" key="3">
    <source>
        <dbReference type="EMBL" id="HIX60358.1"/>
    </source>
</evidence>
<reference evidence="3" key="1">
    <citation type="journal article" date="2021" name="PeerJ">
        <title>Extensive microbial diversity within the chicken gut microbiome revealed by metagenomics and culture.</title>
        <authorList>
            <person name="Gilroy R."/>
            <person name="Ravi A."/>
            <person name="Getino M."/>
            <person name="Pursley I."/>
            <person name="Horton D.L."/>
            <person name="Alikhan N.F."/>
            <person name="Baker D."/>
            <person name="Gharbi K."/>
            <person name="Hall N."/>
            <person name="Watson M."/>
            <person name="Adriaenssens E.M."/>
            <person name="Foster-Nyarko E."/>
            <person name="Jarju S."/>
            <person name="Secka A."/>
            <person name="Antonio M."/>
            <person name="Oren A."/>
            <person name="Chaudhuri R.R."/>
            <person name="La Ragione R."/>
            <person name="Hildebrand F."/>
            <person name="Pallen M.J."/>
        </authorList>
    </citation>
    <scope>NUCLEOTIDE SEQUENCE</scope>
    <source>
        <strain evidence="3">ChiSjej1B19-8411</strain>
    </source>
</reference>
<dbReference type="Pfam" id="PF18984">
    <property type="entry name" value="DUF5717_N"/>
    <property type="match status" value="1"/>
</dbReference>
<dbReference type="AlphaFoldDB" id="A0A9D1WK08"/>
<feature type="domain" description="DUF5717" evidence="2">
    <location>
        <begin position="2"/>
        <end position="856"/>
    </location>
</feature>
<sequence length="1171" mass="137416">MINGNFEYRMPGLILSCTEIRRIVKPGENEQGEIYLGTEDNRKLTGYASSTHRRCVLDSERFAGSTVHLLYGIDTAGLQPGEKFEGSIVLTTNVGEYQIPFSVEVEKEQLKGHTGELRTLEDFTKLAREDFREAFRLFTSESFRKHLAGNLPKEQALYLGMTRNPVTYQHLEEFLIAAGQKEPVHISLKETSVSFYQVKESMQEVIWLQRSGWGNLRLLVETEGDFLEETKKIITEEDFIGSTYGVEYLIRPEKLGHGRHYGRILIKSPYEILVYEVLASRESEAQVNIRIQEKKQKFLLLKNYMRFQLGQITEETYLEESFHTIARLKEVGCAYPEYQLYEAYLHQCKKEDEKAREILNQYQDKSFGRDDLELGGAYLYLCYRTGLTKRKDETCRKIRSFYQQKRDSFFLFRLLLQIDEEYEVTPSNAVFEMEELYALGCRSPFLYLEAWRIIEKEMTLLHRIGGLWTQVFLFAGKAGLLTEELSMRLAYLSGYEKRFSRSLYRALSLSYEAFPTDDTLDAICKQIMKGEPRRKEYFPWYARAVERGLRLTRLYEYYVETMNPGSQEALPQTLRMYFSYNNALSDKKKAFVYANIVRHKETDLSTYESYRQIIKEFAAEKLAEGRINEDYAVLYQEFMKEPEDQEQAEALGKVLFTCRLYCEDPKVRSVAVRHSQMKEEECYPCVEGVAYPRIYTKDAVVLFVDERQRRYVSTVDYNLHKLMDETELLPACMEMEVTEPGFLLSMCQDGTITEENLELYQCLEKQEAFSEDYRREIREKLLDYYAGKLEDDSIDSHLRRLDSEAYARVNKKILLEILIARGMYEHAYAVYCEYGGEGVASESLLKMASRMILQEEMQEEEELLSLADAVYRQGKYDEVILEYLLKYYQGPQEQMFRLWDSARGFQLDTYAYEEKLLQLCVFVEDYRPQGADVLKAYVEKLGKEKIIRAYLTFASYGNFMKSQKLQPFVRQCLQAAVLREWEMASVCHMALLQSYIEQKDWMENSWEPQLHSLLEEALSRGILLSCYRKLPRQLLAPRQLDDKVFVEYRGDPEAEVTLHYRLDTGLGQEAAYKSEPLKTCYPGVFSRTFTLFYGETLHYYFSESGENSSHKLAEKVIAMNRVDEECGNKYQLLNQMLAARRLGKEKEVIKRLKEFLRQENYVKEMYRIEKE</sequence>
<name>A0A9D1WK08_9FIRM</name>
<organism evidence="3 4">
    <name type="scientific">Candidatus Blautia gallistercoris</name>
    <dbReference type="NCBI Taxonomy" id="2838490"/>
    <lineage>
        <taxon>Bacteria</taxon>
        <taxon>Bacillati</taxon>
        <taxon>Bacillota</taxon>
        <taxon>Clostridia</taxon>
        <taxon>Lachnospirales</taxon>
        <taxon>Lachnospiraceae</taxon>
        <taxon>Blautia</taxon>
    </lineage>
</organism>
<dbReference type="Pfam" id="PF18983">
    <property type="entry name" value="DUF5717"/>
    <property type="match status" value="1"/>
</dbReference>
<evidence type="ECO:0000259" key="2">
    <source>
        <dbReference type="Pfam" id="PF18984"/>
    </source>
</evidence>
<dbReference type="InterPro" id="IPR043775">
    <property type="entry name" value="DUF5717_N"/>
</dbReference>
<evidence type="ECO:0000259" key="1">
    <source>
        <dbReference type="Pfam" id="PF18983"/>
    </source>
</evidence>